<accession>A0A0F6B800</accession>
<keyword evidence="2" id="KW-1185">Reference proteome</keyword>
<dbReference type="KEGG" id="seo:STM14_4259"/>
<gene>
    <name evidence="1" type="ordered locus">STM14_4259</name>
</gene>
<dbReference type="EMBL" id="CP001363">
    <property type="protein sequence ID" value="ACY90648.1"/>
    <property type="molecule type" value="Genomic_DNA"/>
</dbReference>
<evidence type="ECO:0000313" key="2">
    <source>
        <dbReference type="Proteomes" id="UP000002695"/>
    </source>
</evidence>
<dbReference type="Proteomes" id="UP000002695">
    <property type="component" value="Chromosome"/>
</dbReference>
<evidence type="ECO:0000313" key="1">
    <source>
        <dbReference type="EMBL" id="ACY90648.1"/>
    </source>
</evidence>
<dbReference type="AlphaFoldDB" id="A0A0F6B800"/>
<protein>
    <submittedName>
        <fullName evidence="1">Uncharacterized protein</fullName>
    </submittedName>
</protein>
<sequence>MWFCRPDKARQRRHPAGKFVLNQGCIVTLFLRNTGVNADVSFLSGVKQSIGYSLRVA</sequence>
<reference evidence="1 2" key="1">
    <citation type="journal article" date="2010" name="J. Bacteriol.">
        <title>Short-term signatures of evolutionary change in the Salmonella enterica serovar typhimurium 14028 genome.</title>
        <authorList>
            <person name="Jarvik T."/>
            <person name="Smillie C."/>
            <person name="Groisman E.A."/>
            <person name="Ochman H."/>
        </authorList>
    </citation>
    <scope>NUCLEOTIDE SEQUENCE [LARGE SCALE GENOMIC DNA]</scope>
    <source>
        <strain evidence="2">14028s / SGSC 2262</strain>
    </source>
</reference>
<organism evidence="1 2">
    <name type="scientific">Salmonella typhimurium (strain 14028s / SGSC 2262)</name>
    <dbReference type="NCBI Taxonomy" id="588858"/>
    <lineage>
        <taxon>Bacteria</taxon>
        <taxon>Pseudomonadati</taxon>
        <taxon>Pseudomonadota</taxon>
        <taxon>Gammaproteobacteria</taxon>
        <taxon>Enterobacterales</taxon>
        <taxon>Enterobacteriaceae</taxon>
        <taxon>Salmonella</taxon>
    </lineage>
</organism>
<name>A0A0F6B800_SALT1</name>
<dbReference type="HOGENOM" id="CLU_2994075_0_0_6"/>
<proteinExistence type="predicted"/>